<evidence type="ECO:0000313" key="1">
    <source>
        <dbReference type="EMBL" id="DAB41556.1"/>
    </source>
</evidence>
<accession>A0A348JCR1</accession>
<dbReference type="EMBL" id="BK010471">
    <property type="protein sequence ID" value="DAB41556.1"/>
    <property type="molecule type" value="Genomic_DNA"/>
</dbReference>
<dbReference type="RefSeq" id="YP_010509443.1">
    <property type="nucleotide sequence ID" value="NC_067194.1"/>
</dbReference>
<evidence type="ECO:0000313" key="2">
    <source>
        <dbReference type="Proteomes" id="UP001097704"/>
    </source>
</evidence>
<gene>
    <name evidence="1" type="primary">KP06_gp37</name>
</gene>
<reference evidence="1 2" key="1">
    <citation type="journal article" date="2014" name="Nat. Commun.">
        <title>A highly abundant bacteriophage discovered in the unknown sequences of human faecal metagenomes.</title>
        <authorList>
            <person name="Dutilh B.E."/>
            <person name="Cassman N."/>
            <person name="McNair K."/>
            <person name="Sanchez S.E."/>
            <person name="Silva G.G."/>
            <person name="Boling L."/>
            <person name="Barr J.J."/>
            <person name="Speth D.R."/>
            <person name="Seguritan V."/>
            <person name="Aziz R.K."/>
            <person name="Felts B."/>
            <person name="Dinsdale E.A."/>
            <person name="Mokili J.L."/>
            <person name="Edwards R.A."/>
        </authorList>
    </citation>
    <scope>NUCLEOTIDE SEQUENCE [LARGE SCALE GENOMIC DNA]</scope>
</reference>
<name>A0A348JCR1_9CAUD</name>
<organism evidence="1 2">
    <name type="scientific">Carjivirus communis</name>
    <dbReference type="NCBI Taxonomy" id="2955582"/>
    <lineage>
        <taxon>Viruses</taxon>
        <taxon>Duplodnaviria</taxon>
        <taxon>Heunggongvirae</taxon>
        <taxon>Uroviricota</taxon>
        <taxon>Caudoviricetes</taxon>
        <taxon>Crassvirales</taxon>
        <taxon>Intestiviridae</taxon>
        <taxon>Crudevirinae</taxon>
        <taxon>Carjivirus</taxon>
    </lineage>
</organism>
<dbReference type="SUPFAM" id="SSF52833">
    <property type="entry name" value="Thioredoxin-like"/>
    <property type="match status" value="1"/>
</dbReference>
<proteinExistence type="predicted"/>
<protein>
    <submittedName>
        <fullName evidence="1">Truncated thioredoxin</fullName>
    </submittedName>
</protein>
<dbReference type="KEGG" id="vg:75576105"/>
<dbReference type="GeneID" id="75576105"/>
<sequence>MKKLILFYLPDCNVSKLFEERLHKALALPEFAGRFNLIRYNLYTDTGRQEARSAGISDAPTAYCNGDILRGVQSDYTIRKYLRKLLGKS</sequence>
<dbReference type="Proteomes" id="UP001097704">
    <property type="component" value="Segment"/>
</dbReference>
<dbReference type="InterPro" id="IPR036249">
    <property type="entry name" value="Thioredoxin-like_sf"/>
</dbReference>
<keyword evidence="2" id="KW-1185">Reference proteome</keyword>